<dbReference type="RefSeq" id="WP_038446344.1">
    <property type="nucleotide sequence ID" value="NZ_CP008896.1"/>
</dbReference>
<evidence type="ECO:0000313" key="1">
    <source>
        <dbReference type="EMBL" id="SUD29381.1"/>
    </source>
</evidence>
<reference evidence="1 2" key="1">
    <citation type="submission" date="2018-06" db="EMBL/GenBank/DDBJ databases">
        <authorList>
            <consortium name="Pathogen Informatics"/>
            <person name="Doyle S."/>
        </authorList>
    </citation>
    <scope>NUCLEOTIDE SEQUENCE [LARGE SCALE GENOMIC DNA]</scope>
    <source>
        <strain evidence="1 2">NCTC10392</strain>
    </source>
</reference>
<name>A0A379I9H8_PSEFL</name>
<dbReference type="OrthoDB" id="5653126at2"/>
<dbReference type="Proteomes" id="UP000255125">
    <property type="component" value="Unassembled WGS sequence"/>
</dbReference>
<dbReference type="EMBL" id="UGUS01000002">
    <property type="protein sequence ID" value="SUD29381.1"/>
    <property type="molecule type" value="Genomic_DNA"/>
</dbReference>
<organism evidence="1 2">
    <name type="scientific">Pseudomonas fluorescens</name>
    <dbReference type="NCBI Taxonomy" id="294"/>
    <lineage>
        <taxon>Bacteria</taxon>
        <taxon>Pseudomonadati</taxon>
        <taxon>Pseudomonadota</taxon>
        <taxon>Gammaproteobacteria</taxon>
        <taxon>Pseudomonadales</taxon>
        <taxon>Pseudomonadaceae</taxon>
        <taxon>Pseudomonas</taxon>
    </lineage>
</organism>
<proteinExistence type="predicted"/>
<dbReference type="SUPFAM" id="SSF159501">
    <property type="entry name" value="EreA/ChaN-like"/>
    <property type="match status" value="2"/>
</dbReference>
<sequence length="1909" mass="212310">MSTTSQTFEGIKGHLNQIGHHLLQVEAPLLPEHTPSAALAYLEKLNVLLTSYRQLYLNQSRPLYQGITQADLTTRVATLKTTLNAHLQQLDRHLQIDGKPRKSFMTFEAGYTALAHETTLGAEDRLLHPQQQALLERIPLGSTLRPGLYALNLRYQEQTVELAGAFVLTEKSSPIATDLTSALPLGEVMLFTPSQGIECFSSLAHVNTRLLQGMDDTEQRQAFMHLLPVRYRDVTPGAIWPLELTPISEKPLFEHTYNALIDKRTQDIERALSLVDNPGQDAAQLIDALDRAIAAALPDISARLQWRARYLLERYLRLGAPDWYRSASESRRTTLASHLANYNLARQDLLDLLGPVTTPQALARYQLLEHLSDELDIHDLAPEHLWISTRRYVEPIGEYEQERNLIDLALRGLHAGDALAGSDFLSKTTLTYRDAPLPKAYQDLTPAWLVQMLATLQPRLDFADAQQQMHAKPVVSRAIEKMLDQRINALAYTAMLQGHLSENDFQSVQDLREGTNPRLSAATLSLHEAQLQDMWVLRQSDASGAVTRLLLCTPEAPREQQFQVFDSELACQNHILGWSLDNGTKQPPGTLTDYLIKRVALRFRGAMKRVLTGLSFKFHDQEYKEISFGNIGSHAQCLQAMSAHVLATRLDDYEFSTPSWYRSTSTDNRQTLLKLAEDSEGALFTYNEFPLSDAQFPRFTDYLHEQAKKSLNQLLGRQQNDIDPDTVWAFSPPALLGSQTPPPLTYTQLYRDGYADGVGFLDEKFSRSAQFKGSKGVDLSALTAENVARSVTGIWIGQRYIDRVKTQLLNTGSADYNLRRDATLSITQRQMQNAALECRLEGYIAGADWEWLQRSIASMGSTAVETRGTYAIHRLLVDGEWVMGNFLFSHSGFPTLLYTPNAPDGIRFREARQFNYLLKKIPGMVGYFTLRVGAQSQTRVRTFLEGAKAQLPHDLTKTDASPARYDSTHGLSPLLDLRQALYNMQMQRKIDDVQGTTINRNQMISGLLWTCVEWVTAIATAPFPTLSLSLGMLLAFKDGMLALHAYQQGDTGAAVEHLIGYVLNSAGAAFTDLRPALASLKQLARPAARQFAKSPVVASDALKLVQPLQSKALTLADMQAMLFEGEALWAKKTPDPIGRYLLYRQDPLTGKLVSTTRVAAPDTEGLWHRTGVTGGAPKYEKLPDTPEPLKPYEIPGKYASKLELAINPDIREGIALRAEWEFGSPEGAQGNVIRDLAPVRKAYLQHAERLKTDAQSYFTNRPPLPARTSPLAIDADTSFAQLIASDTFAGNKSLVIGAIPGSIAGKQLLITQMDTLLKQGFKRLYIEYLPADLFRLKLVKLNSGKSWQHIERHLKVVDRTFGFADDAEYSYVALVRKAQEKGLKVKALDTSTSYLLEDALQMGDTPMTTPRDHATRNFYSSKTIELDAADEADERWIALVDSSRLRTYNNTPGLADLQDAVALRVEDIGPGQPVGIWTDEPGAIAGDALAKGDYRLTLHTAYKAPGPTGSSGAAADTGVAHYSDYDIAPSLRDSITRQSTSPHGLDTRYFPQNPDHRDAFLAFQDARTRLNKDAQTYLASHQPPPRPALSTLGLPRSPETLLESVRHSEFSGLIIGEGHQAQSSKRWLRDYMGKLKALEFKTLYMEHLLTDIHQAQLDVFVSTQRMPDTLKHYLKQLDHGQMPGYTGQDNYTEVIQVAVRHGMRVRALDCAASYNVKGLGDVKTSRNQLFSYFASQVIKADQAAFGPHKWVAFIGSAHTNTHLAVPGLAELQGAVSLQVRDTAPALAQNIRPGSWETAGDGLGPYRSALRSDFVLDAGVAGTRPPAPFVPLDRARLNRPGLFLIERPSPSQNNLLHRSRSGEIVSTPIRVDHNGLFYVDRWEQMQGKRFTYENILIEALKAEVGLVPAP</sequence>
<gene>
    <name evidence="1" type="ORF">NCTC10392_01319</name>
</gene>
<accession>A0A379I9H8</accession>
<protein>
    <submittedName>
        <fullName evidence="1">Type III effector HopAC1</fullName>
    </submittedName>
</protein>
<evidence type="ECO:0000313" key="2">
    <source>
        <dbReference type="Proteomes" id="UP000255125"/>
    </source>
</evidence>
<dbReference type="CDD" id="cd14729">
    <property type="entry name" value="RtxA-like"/>
    <property type="match status" value="2"/>
</dbReference>
<dbReference type="KEGG" id="pfn:HZ99_23745"/>
<dbReference type="Gene3D" id="3.40.50.11550">
    <property type="match status" value="2"/>
</dbReference>